<keyword evidence="3" id="KW-1185">Reference proteome</keyword>
<feature type="non-terminal residue" evidence="2">
    <location>
        <position position="1"/>
    </location>
</feature>
<organism evidence="2 3">
    <name type="scientific">Tritrichomonas musculus</name>
    <dbReference type="NCBI Taxonomy" id="1915356"/>
    <lineage>
        <taxon>Eukaryota</taxon>
        <taxon>Metamonada</taxon>
        <taxon>Parabasalia</taxon>
        <taxon>Tritrichomonadida</taxon>
        <taxon>Tritrichomonadidae</taxon>
        <taxon>Tritrichomonas</taxon>
    </lineage>
</organism>
<name>A0ABR2KBM0_9EUKA</name>
<reference evidence="2 3" key="1">
    <citation type="submission" date="2024-04" db="EMBL/GenBank/DDBJ databases">
        <title>Tritrichomonas musculus Genome.</title>
        <authorList>
            <person name="Alves-Ferreira E."/>
            <person name="Grigg M."/>
            <person name="Lorenzi H."/>
            <person name="Galac M."/>
        </authorList>
    </citation>
    <scope>NUCLEOTIDE SEQUENCE [LARGE SCALE GENOMIC DNA]</scope>
    <source>
        <strain evidence="2 3">EAF2021</strain>
    </source>
</reference>
<feature type="coiled-coil region" evidence="1">
    <location>
        <begin position="100"/>
        <end position="127"/>
    </location>
</feature>
<accession>A0ABR2KBM0</accession>
<evidence type="ECO:0008006" key="4">
    <source>
        <dbReference type="Google" id="ProtNLM"/>
    </source>
</evidence>
<dbReference type="EMBL" id="JAPFFF010000006">
    <property type="protein sequence ID" value="KAK8888518.1"/>
    <property type="molecule type" value="Genomic_DNA"/>
</dbReference>
<proteinExistence type="predicted"/>
<protein>
    <recommendedName>
        <fullName evidence="4">Biogenesis of lysosome-related organelles complex 1 subunit 5</fullName>
    </recommendedName>
</protein>
<dbReference type="Proteomes" id="UP001470230">
    <property type="component" value="Unassembled WGS sequence"/>
</dbReference>
<evidence type="ECO:0000313" key="2">
    <source>
        <dbReference type="EMBL" id="KAK8888518.1"/>
    </source>
</evidence>
<gene>
    <name evidence="2" type="ORF">M9Y10_039597</name>
</gene>
<evidence type="ECO:0000313" key="3">
    <source>
        <dbReference type="Proteomes" id="UP001470230"/>
    </source>
</evidence>
<sequence length="166" mass="19718">LWNNNLQMINNILHSSDSKTNPTYDKSLYNDNLSSSNKLNNQFNNIIIFDSQTSSQHLVFSNKFDQLYNNLKSSQDQISFINESISCIKYELKKLIQNSHPEYIEEINSQKERIDSIEEKINEQQQLWNNILNLTNNILQNPYPYKDNKEDLSKEIRNKFKDSEYE</sequence>
<comment type="caution">
    <text evidence="2">The sequence shown here is derived from an EMBL/GenBank/DDBJ whole genome shotgun (WGS) entry which is preliminary data.</text>
</comment>
<keyword evidence="1" id="KW-0175">Coiled coil</keyword>
<evidence type="ECO:0000256" key="1">
    <source>
        <dbReference type="SAM" id="Coils"/>
    </source>
</evidence>